<dbReference type="RefSeq" id="WP_104715690.1">
    <property type="nucleotide sequence ID" value="NZ_PTRA01000006.1"/>
</dbReference>
<sequence length="195" mass="23049">MEPISDDTLWHLLRQGDRSAFAQLYERYYSILYSYGYKLFPQVTLVEDAVQDLFIDLWRMRENLSAADSVKFYLFRSLRRSIHRLSEKEKNQLPFTFDAVEPAMEASWIDHEQEALLIRRLTALLQNLPTRQREVITLRYYENFKTEEIALIMGITEKAVRNTLYKALTQLRGHLPVMTALMSLMAGLLLVFWAY</sequence>
<dbReference type="PANTHER" id="PTHR43133">
    <property type="entry name" value="RNA POLYMERASE ECF-TYPE SIGMA FACTO"/>
    <property type="match status" value="1"/>
</dbReference>
<keyword evidence="5" id="KW-0812">Transmembrane</keyword>
<dbReference type="CDD" id="cd06171">
    <property type="entry name" value="Sigma70_r4"/>
    <property type="match status" value="1"/>
</dbReference>
<dbReference type="EMBL" id="PTRA01000006">
    <property type="protein sequence ID" value="PQA54568.1"/>
    <property type="molecule type" value="Genomic_DNA"/>
</dbReference>
<evidence type="ECO:0000259" key="6">
    <source>
        <dbReference type="Pfam" id="PF04542"/>
    </source>
</evidence>
<dbReference type="AlphaFoldDB" id="A0A2S7IGP1"/>
<dbReference type="OrthoDB" id="9150024at2"/>
<dbReference type="InterPro" id="IPR007627">
    <property type="entry name" value="RNA_pol_sigma70_r2"/>
</dbReference>
<keyword evidence="5" id="KW-1133">Transmembrane helix</keyword>
<organism evidence="8 9">
    <name type="scientific">Siphonobacter curvatus</name>
    <dbReference type="NCBI Taxonomy" id="2094562"/>
    <lineage>
        <taxon>Bacteria</taxon>
        <taxon>Pseudomonadati</taxon>
        <taxon>Bacteroidota</taxon>
        <taxon>Cytophagia</taxon>
        <taxon>Cytophagales</taxon>
        <taxon>Cytophagaceae</taxon>
        <taxon>Siphonobacter</taxon>
    </lineage>
</organism>
<dbReference type="SUPFAM" id="SSF88659">
    <property type="entry name" value="Sigma3 and sigma4 domains of RNA polymerase sigma factors"/>
    <property type="match status" value="1"/>
</dbReference>
<evidence type="ECO:0000256" key="2">
    <source>
        <dbReference type="ARBA" id="ARBA00023015"/>
    </source>
</evidence>
<dbReference type="GO" id="GO:0016987">
    <property type="term" value="F:sigma factor activity"/>
    <property type="evidence" value="ECO:0007669"/>
    <property type="project" value="UniProtKB-KW"/>
</dbReference>
<gene>
    <name evidence="8" type="ORF">C5O19_22765</name>
</gene>
<keyword evidence="5" id="KW-0472">Membrane</keyword>
<evidence type="ECO:0000313" key="9">
    <source>
        <dbReference type="Proteomes" id="UP000239590"/>
    </source>
</evidence>
<dbReference type="GO" id="GO:0006352">
    <property type="term" value="P:DNA-templated transcription initiation"/>
    <property type="evidence" value="ECO:0007669"/>
    <property type="project" value="InterPro"/>
</dbReference>
<comment type="similarity">
    <text evidence="1">Belongs to the sigma-70 factor family. ECF subfamily.</text>
</comment>
<dbReference type="InterPro" id="IPR039425">
    <property type="entry name" value="RNA_pol_sigma-70-like"/>
</dbReference>
<dbReference type="InterPro" id="IPR014284">
    <property type="entry name" value="RNA_pol_sigma-70_dom"/>
</dbReference>
<dbReference type="GO" id="GO:0003677">
    <property type="term" value="F:DNA binding"/>
    <property type="evidence" value="ECO:0007669"/>
    <property type="project" value="InterPro"/>
</dbReference>
<comment type="caution">
    <text evidence="8">The sequence shown here is derived from an EMBL/GenBank/DDBJ whole genome shotgun (WGS) entry which is preliminary data.</text>
</comment>
<dbReference type="Pfam" id="PF04542">
    <property type="entry name" value="Sigma70_r2"/>
    <property type="match status" value="1"/>
</dbReference>
<accession>A0A2S7IGP1</accession>
<keyword evidence="4" id="KW-0804">Transcription</keyword>
<feature type="domain" description="RNA polymerase sigma factor 70 region 4 type 2" evidence="7">
    <location>
        <begin position="119"/>
        <end position="171"/>
    </location>
</feature>
<evidence type="ECO:0000256" key="1">
    <source>
        <dbReference type="ARBA" id="ARBA00010641"/>
    </source>
</evidence>
<dbReference type="Proteomes" id="UP000239590">
    <property type="component" value="Unassembled WGS sequence"/>
</dbReference>
<dbReference type="Gene3D" id="1.10.10.10">
    <property type="entry name" value="Winged helix-like DNA-binding domain superfamily/Winged helix DNA-binding domain"/>
    <property type="match status" value="1"/>
</dbReference>
<dbReference type="Pfam" id="PF08281">
    <property type="entry name" value="Sigma70_r4_2"/>
    <property type="match status" value="1"/>
</dbReference>
<dbReference type="InterPro" id="IPR013324">
    <property type="entry name" value="RNA_pol_sigma_r3/r4-like"/>
</dbReference>
<keyword evidence="3" id="KW-0731">Sigma factor</keyword>
<keyword evidence="2" id="KW-0805">Transcription regulation</keyword>
<reference evidence="9" key="1">
    <citation type="submission" date="2018-02" db="EMBL/GenBank/DDBJ databases">
        <title>Genome sequencing of Solimonas sp. HR-BB.</title>
        <authorList>
            <person name="Lee Y."/>
            <person name="Jeon C.O."/>
        </authorList>
    </citation>
    <scope>NUCLEOTIDE SEQUENCE [LARGE SCALE GENOMIC DNA]</scope>
    <source>
        <strain evidence="9">HR-U</strain>
    </source>
</reference>
<evidence type="ECO:0000256" key="4">
    <source>
        <dbReference type="ARBA" id="ARBA00023163"/>
    </source>
</evidence>
<protein>
    <submittedName>
        <fullName evidence="8">RNA polymerase sigma factor</fullName>
    </submittedName>
</protein>
<dbReference type="Gene3D" id="1.10.1740.10">
    <property type="match status" value="1"/>
</dbReference>
<dbReference type="NCBIfam" id="TIGR02937">
    <property type="entry name" value="sigma70-ECF"/>
    <property type="match status" value="1"/>
</dbReference>
<feature type="transmembrane region" description="Helical" evidence="5">
    <location>
        <begin position="175"/>
        <end position="194"/>
    </location>
</feature>
<dbReference type="InterPro" id="IPR036388">
    <property type="entry name" value="WH-like_DNA-bd_sf"/>
</dbReference>
<dbReference type="SUPFAM" id="SSF88946">
    <property type="entry name" value="Sigma2 domain of RNA polymerase sigma factors"/>
    <property type="match status" value="1"/>
</dbReference>
<evidence type="ECO:0000313" key="8">
    <source>
        <dbReference type="EMBL" id="PQA54568.1"/>
    </source>
</evidence>
<dbReference type="InterPro" id="IPR013325">
    <property type="entry name" value="RNA_pol_sigma_r2"/>
</dbReference>
<feature type="domain" description="RNA polymerase sigma-70 region 2" evidence="6">
    <location>
        <begin position="24"/>
        <end position="88"/>
    </location>
</feature>
<keyword evidence="9" id="KW-1185">Reference proteome</keyword>
<proteinExistence type="inferred from homology"/>
<evidence type="ECO:0000256" key="5">
    <source>
        <dbReference type="SAM" id="Phobius"/>
    </source>
</evidence>
<evidence type="ECO:0000259" key="7">
    <source>
        <dbReference type="Pfam" id="PF08281"/>
    </source>
</evidence>
<evidence type="ECO:0000256" key="3">
    <source>
        <dbReference type="ARBA" id="ARBA00023082"/>
    </source>
</evidence>
<dbReference type="InterPro" id="IPR013249">
    <property type="entry name" value="RNA_pol_sigma70_r4_t2"/>
</dbReference>
<name>A0A2S7IGP1_9BACT</name>
<dbReference type="PANTHER" id="PTHR43133:SF46">
    <property type="entry name" value="RNA POLYMERASE SIGMA-70 FACTOR ECF SUBFAMILY"/>
    <property type="match status" value="1"/>
</dbReference>